<accession>A0A067LV88</accession>
<dbReference type="InParanoid" id="A0A067LV88"/>
<reference evidence="3" key="1">
    <citation type="journal article" date="2014" name="Proc. Natl. Acad. Sci. U.S.A.">
        <title>Extensive sampling of basidiomycete genomes demonstrates inadequacy of the white-rot/brown-rot paradigm for wood decay fungi.</title>
        <authorList>
            <person name="Riley R."/>
            <person name="Salamov A.A."/>
            <person name="Brown D.W."/>
            <person name="Nagy L.G."/>
            <person name="Floudas D."/>
            <person name="Held B.W."/>
            <person name="Levasseur A."/>
            <person name="Lombard V."/>
            <person name="Morin E."/>
            <person name="Otillar R."/>
            <person name="Lindquist E.A."/>
            <person name="Sun H."/>
            <person name="LaButti K.M."/>
            <person name="Schmutz J."/>
            <person name="Jabbour D."/>
            <person name="Luo H."/>
            <person name="Baker S.E."/>
            <person name="Pisabarro A.G."/>
            <person name="Walton J.D."/>
            <person name="Blanchette R.A."/>
            <person name="Henrissat B."/>
            <person name="Martin F."/>
            <person name="Cullen D."/>
            <person name="Hibbett D.S."/>
            <person name="Grigoriev I.V."/>
        </authorList>
    </citation>
    <scope>NUCLEOTIDE SEQUENCE [LARGE SCALE GENOMIC DNA]</scope>
    <source>
        <strain evidence="3">FD-172 SS1</strain>
    </source>
</reference>
<dbReference type="AlphaFoldDB" id="A0A067LV88"/>
<feature type="compositionally biased region" description="Basic residues" evidence="1">
    <location>
        <begin position="78"/>
        <end position="89"/>
    </location>
</feature>
<keyword evidence="3" id="KW-1185">Reference proteome</keyword>
<organism evidence="2 3">
    <name type="scientific">Botryobasidium botryosum (strain FD-172 SS1)</name>
    <dbReference type="NCBI Taxonomy" id="930990"/>
    <lineage>
        <taxon>Eukaryota</taxon>
        <taxon>Fungi</taxon>
        <taxon>Dikarya</taxon>
        <taxon>Basidiomycota</taxon>
        <taxon>Agaricomycotina</taxon>
        <taxon>Agaricomycetes</taxon>
        <taxon>Cantharellales</taxon>
        <taxon>Botryobasidiaceae</taxon>
        <taxon>Botryobasidium</taxon>
    </lineage>
</organism>
<protein>
    <submittedName>
        <fullName evidence="2">Uncharacterized protein</fullName>
    </submittedName>
</protein>
<proteinExistence type="predicted"/>
<dbReference type="Proteomes" id="UP000027195">
    <property type="component" value="Unassembled WGS sequence"/>
</dbReference>
<sequence>MLASADERDSGRRSWLYARNDHPNIWGACSPTYSVQRLSYSKPRLSYDIPSASSTLVSAPSSSSPPSSERSLLSSSRPRTKPSSHHTHGSWHSTLTSHDEPVDASSSPKQPCAGLRESPHRRPSRRPRLSLYDGPFASPPVRHTFEPEHALGPWRTPSITLAPRARPYVGRRSHTFPAPGTCSSMDEKEVENPQISLRLNQFKWADEGTVRGTADQGLYDSVRDPAPRHRHRHPSSSEKGDDTTNVFALYSAGMAFYNASYTACSLPDQEKTKKTLANLSPSPILIFVYFVHIPILVRLDGQLGLY</sequence>
<feature type="compositionally biased region" description="Basic residues" evidence="1">
    <location>
        <begin position="119"/>
        <end position="128"/>
    </location>
</feature>
<name>A0A067LV88_BOTB1</name>
<evidence type="ECO:0000313" key="2">
    <source>
        <dbReference type="EMBL" id="KDQ07054.1"/>
    </source>
</evidence>
<feature type="region of interest" description="Disordered" evidence="1">
    <location>
        <begin position="53"/>
        <end position="135"/>
    </location>
</feature>
<dbReference type="EMBL" id="KL198116">
    <property type="protein sequence ID" value="KDQ07054.1"/>
    <property type="molecule type" value="Genomic_DNA"/>
</dbReference>
<evidence type="ECO:0000256" key="1">
    <source>
        <dbReference type="SAM" id="MobiDB-lite"/>
    </source>
</evidence>
<feature type="region of interest" description="Disordered" evidence="1">
    <location>
        <begin position="215"/>
        <end position="243"/>
    </location>
</feature>
<gene>
    <name evidence="2" type="ORF">BOTBODRAFT_181029</name>
</gene>
<evidence type="ECO:0000313" key="3">
    <source>
        <dbReference type="Proteomes" id="UP000027195"/>
    </source>
</evidence>
<dbReference type="HOGENOM" id="CLU_909089_0_0_1"/>
<feature type="compositionally biased region" description="Low complexity" evidence="1">
    <location>
        <begin position="53"/>
        <end position="77"/>
    </location>
</feature>